<dbReference type="InterPro" id="IPR029033">
    <property type="entry name" value="His_PPase_superfam"/>
</dbReference>
<reference evidence="3" key="2">
    <citation type="submission" date="2008-08" db="EMBL/GenBank/DDBJ databases">
        <authorList>
            <consortium name="Diatom Consortium"/>
            <person name="Grigoriev I."/>
            <person name="Grimwood J."/>
            <person name="Kuo A."/>
            <person name="Otillar R.P."/>
            <person name="Salamov A."/>
            <person name="Detter J.C."/>
            <person name="Lindquist E."/>
            <person name="Shapiro H."/>
            <person name="Lucas S."/>
            <person name="Glavina del Rio T."/>
            <person name="Pitluck S."/>
            <person name="Rokhsar D."/>
            <person name="Bowler C."/>
        </authorList>
    </citation>
    <scope>GENOME REANNOTATION</scope>
    <source>
        <strain evidence="3">CCAP 1055/1</strain>
    </source>
</reference>
<name>B7G0X9_PHATC</name>
<dbReference type="OrthoDB" id="496981at2759"/>
<dbReference type="GO" id="GO:0005737">
    <property type="term" value="C:cytoplasm"/>
    <property type="evidence" value="ECO:0007669"/>
    <property type="project" value="TreeGrafter"/>
</dbReference>
<evidence type="ECO:0000313" key="3">
    <source>
        <dbReference type="Proteomes" id="UP000000759"/>
    </source>
</evidence>
<dbReference type="RefSeq" id="XP_002180752.1">
    <property type="nucleotide sequence ID" value="XM_002180716.1"/>
</dbReference>
<dbReference type="GO" id="GO:0016791">
    <property type="term" value="F:phosphatase activity"/>
    <property type="evidence" value="ECO:0007669"/>
    <property type="project" value="TreeGrafter"/>
</dbReference>
<protein>
    <recommendedName>
        <fullName evidence="4">Phosphoglycerate mutase</fullName>
    </recommendedName>
</protein>
<dbReference type="PaxDb" id="2850-Phatr46353"/>
<proteinExistence type="predicted"/>
<dbReference type="Gene3D" id="3.40.50.1240">
    <property type="entry name" value="Phosphoglycerate mutase-like"/>
    <property type="match status" value="1"/>
</dbReference>
<dbReference type="PANTHER" id="PTHR48100">
    <property type="entry name" value="BROAD-SPECIFICITY PHOSPHATASE YOR283W-RELATED"/>
    <property type="match status" value="1"/>
</dbReference>
<dbReference type="Proteomes" id="UP000000759">
    <property type="component" value="Chromosome 10"/>
</dbReference>
<dbReference type="KEGG" id="pti:PHATRDRAFT_46353"/>
<dbReference type="InterPro" id="IPR013078">
    <property type="entry name" value="His_Pase_superF_clade-1"/>
</dbReference>
<feature type="region of interest" description="Disordered" evidence="1">
    <location>
        <begin position="1"/>
        <end position="38"/>
    </location>
</feature>
<accession>B7G0X9</accession>
<keyword evidence="3" id="KW-1185">Reference proteome</keyword>
<dbReference type="InterPro" id="IPR050275">
    <property type="entry name" value="PGM_Phosphatase"/>
</dbReference>
<dbReference type="HOGENOM" id="CLU_848546_0_0_1"/>
<evidence type="ECO:0008006" key="4">
    <source>
        <dbReference type="Google" id="ProtNLM"/>
    </source>
</evidence>
<reference evidence="2 3" key="1">
    <citation type="journal article" date="2008" name="Nature">
        <title>The Phaeodactylum genome reveals the evolutionary history of diatom genomes.</title>
        <authorList>
            <person name="Bowler C."/>
            <person name="Allen A.E."/>
            <person name="Badger J.H."/>
            <person name="Grimwood J."/>
            <person name="Jabbari K."/>
            <person name="Kuo A."/>
            <person name="Maheswari U."/>
            <person name="Martens C."/>
            <person name="Maumus F."/>
            <person name="Otillar R.P."/>
            <person name="Rayko E."/>
            <person name="Salamov A."/>
            <person name="Vandepoele K."/>
            <person name="Beszteri B."/>
            <person name="Gruber A."/>
            <person name="Heijde M."/>
            <person name="Katinka M."/>
            <person name="Mock T."/>
            <person name="Valentin K."/>
            <person name="Verret F."/>
            <person name="Berges J.A."/>
            <person name="Brownlee C."/>
            <person name="Cadoret J.P."/>
            <person name="Chiovitti A."/>
            <person name="Choi C.J."/>
            <person name="Coesel S."/>
            <person name="De Martino A."/>
            <person name="Detter J.C."/>
            <person name="Durkin C."/>
            <person name="Falciatore A."/>
            <person name="Fournet J."/>
            <person name="Haruta M."/>
            <person name="Huysman M.J."/>
            <person name="Jenkins B.D."/>
            <person name="Jiroutova K."/>
            <person name="Jorgensen R.E."/>
            <person name="Joubert Y."/>
            <person name="Kaplan A."/>
            <person name="Kroger N."/>
            <person name="Kroth P.G."/>
            <person name="La Roche J."/>
            <person name="Lindquist E."/>
            <person name="Lommer M."/>
            <person name="Martin-Jezequel V."/>
            <person name="Lopez P.J."/>
            <person name="Lucas S."/>
            <person name="Mangogna M."/>
            <person name="McGinnis K."/>
            <person name="Medlin L.K."/>
            <person name="Montsant A."/>
            <person name="Oudot-Le Secq M.P."/>
            <person name="Napoli C."/>
            <person name="Obornik M."/>
            <person name="Parker M.S."/>
            <person name="Petit J.L."/>
            <person name="Porcel B.M."/>
            <person name="Poulsen N."/>
            <person name="Robison M."/>
            <person name="Rychlewski L."/>
            <person name="Rynearson T.A."/>
            <person name="Schmutz J."/>
            <person name="Shapiro H."/>
            <person name="Siaut M."/>
            <person name="Stanley M."/>
            <person name="Sussman M.R."/>
            <person name="Taylor A.R."/>
            <person name="Vardi A."/>
            <person name="von Dassow P."/>
            <person name="Vyverman W."/>
            <person name="Willis A."/>
            <person name="Wyrwicz L.S."/>
            <person name="Rokhsar D.S."/>
            <person name="Weissenbach J."/>
            <person name="Armbrust E.V."/>
            <person name="Green B.R."/>
            <person name="Van de Peer Y."/>
            <person name="Grigoriev I.V."/>
        </authorList>
    </citation>
    <scope>NUCLEOTIDE SEQUENCE [LARGE SCALE GENOMIC DNA]</scope>
    <source>
        <strain evidence="2 3">CCAP 1055/1</strain>
    </source>
</reference>
<dbReference type="GeneID" id="7201900"/>
<feature type="compositionally biased region" description="Polar residues" evidence="1">
    <location>
        <begin position="1"/>
        <end position="13"/>
    </location>
</feature>
<sequence length="296" mass="33626">MSTSPSTDTTAPESPTPTDPAPLTFRTNPRHPHNEPQQYPQQYPLILYGLRHGTSVANEWMTGPNAWGASTFRDDVTLRDAPLSDAGRAQARQLANTLELSNAVPPPTSSLSPSCSRAELENVQLVVVSPLRRCLETYDAVSPRLRRNDGSPGPPVIVQPWAAERVFTVADQGTPGTALRNRYPDWDWSLVTDQPWWYDHHHDNNSNNNNNNHQLDATPYVEWRPSQQGQWYAVPGEPENVFAARMRRLEQWLRARPERHILIVTHWAVLRHWTGQEIDNCGIGKIEWRRDESTDP</sequence>
<gene>
    <name evidence="2" type="ORF">PHATRDRAFT_46353</name>
</gene>
<organism evidence="2 3">
    <name type="scientific">Phaeodactylum tricornutum (strain CCAP 1055/1)</name>
    <dbReference type="NCBI Taxonomy" id="556484"/>
    <lineage>
        <taxon>Eukaryota</taxon>
        <taxon>Sar</taxon>
        <taxon>Stramenopiles</taxon>
        <taxon>Ochrophyta</taxon>
        <taxon>Bacillariophyta</taxon>
        <taxon>Bacillariophyceae</taxon>
        <taxon>Bacillariophycidae</taxon>
        <taxon>Naviculales</taxon>
        <taxon>Phaeodactylaceae</taxon>
        <taxon>Phaeodactylum</taxon>
    </lineage>
</organism>
<dbReference type="AlphaFoldDB" id="B7G0X9"/>
<dbReference type="SMART" id="SM00855">
    <property type="entry name" value="PGAM"/>
    <property type="match status" value="1"/>
</dbReference>
<dbReference type="CDD" id="cd07067">
    <property type="entry name" value="HP_PGM_like"/>
    <property type="match status" value="1"/>
</dbReference>
<dbReference type="SUPFAM" id="SSF53254">
    <property type="entry name" value="Phosphoglycerate mutase-like"/>
    <property type="match status" value="1"/>
</dbReference>
<evidence type="ECO:0000256" key="1">
    <source>
        <dbReference type="SAM" id="MobiDB-lite"/>
    </source>
</evidence>
<evidence type="ECO:0000313" key="2">
    <source>
        <dbReference type="EMBL" id="EEC47404.1"/>
    </source>
</evidence>
<dbReference type="InParanoid" id="B7G0X9"/>
<dbReference type="PANTHER" id="PTHR48100:SF1">
    <property type="entry name" value="HISTIDINE PHOSPHATASE FAMILY PROTEIN-RELATED"/>
    <property type="match status" value="1"/>
</dbReference>
<dbReference type="EMBL" id="CM000613">
    <property type="protein sequence ID" value="EEC47404.1"/>
    <property type="molecule type" value="Genomic_DNA"/>
</dbReference>